<comment type="caution">
    <text evidence="1">The sequence shown here is derived from an EMBL/GenBank/DDBJ whole genome shotgun (WGS) entry which is preliminary data.</text>
</comment>
<keyword evidence="2" id="KW-1185">Reference proteome</keyword>
<dbReference type="EMBL" id="AKCV02000025">
    <property type="protein sequence ID" value="TMS57170.1"/>
    <property type="molecule type" value="Genomic_DNA"/>
</dbReference>
<proteinExistence type="predicted"/>
<organism evidence="1 2">
    <name type="scientific">Imbroritus primus</name>
    <dbReference type="NCBI Taxonomy" id="3058603"/>
    <lineage>
        <taxon>Bacteria</taxon>
        <taxon>Pseudomonadati</taxon>
        <taxon>Pseudomonadota</taxon>
        <taxon>Betaproteobacteria</taxon>
        <taxon>Burkholderiales</taxon>
        <taxon>Burkholderiaceae</taxon>
        <taxon>Imbroritus</taxon>
    </lineage>
</organism>
<evidence type="ECO:0000313" key="2">
    <source>
        <dbReference type="Proteomes" id="UP000004277"/>
    </source>
</evidence>
<evidence type="ECO:0000313" key="1">
    <source>
        <dbReference type="EMBL" id="TMS57170.1"/>
    </source>
</evidence>
<protein>
    <submittedName>
        <fullName evidence="1">Tripartite tricarboxylate transporter substrate binding protein</fullName>
    </submittedName>
</protein>
<name>A0ACD3SLN0_9BURK</name>
<accession>A0ACD3SLN0</accession>
<sequence>MNRKLFLATLAACVLGAAPLSNALAQSGKWPTKPVRIVVAYPPGGATDTQARLVAKQLTERWGQTVIVDNKPGGNTIIATDAVAKAPADGHTLLLTAMPYVLNPFIMEKLPYDTNKDLTPVTVLTTIPNILVAHPDVGVKNVQELIRKAKSAPGSIAFGSTGTATSTHLSGELFASMTGTQLNHVPYKGSAPAHQDLLAGRIAIMFDNGALQHVKAGKLIPLGVTSSKRLPWLPDVPTVAEQGLAGYETVAWYGVFAPATTPKEVVEKIAADITWAIRSPESAPALLTMGANAGGGTPAEFRQYLNAESKRWGKLVKERGIKVD</sequence>
<reference evidence="1" key="1">
    <citation type="submission" date="2019-05" db="EMBL/GenBank/DDBJ databases">
        <title>Revised genome assembly of Burkholderiaceae (previously Ralstonia) sp. PBA.</title>
        <authorList>
            <person name="Gan H.M."/>
        </authorList>
    </citation>
    <scope>NUCLEOTIDE SEQUENCE</scope>
    <source>
        <strain evidence="1">PBA</strain>
    </source>
</reference>
<gene>
    <name evidence="1" type="ORF">MW7_014540</name>
</gene>
<dbReference type="Proteomes" id="UP000004277">
    <property type="component" value="Unassembled WGS sequence"/>
</dbReference>